<gene>
    <name evidence="1" type="ORF">GJR99_01975</name>
</gene>
<evidence type="ECO:0000313" key="1">
    <source>
        <dbReference type="EMBL" id="MRW95339.1"/>
    </source>
</evidence>
<sequence length="162" mass="19217">MKQKPVSKDGREILDVKTIDKSDNWWMGVVRDLYLETGEIRVRLEREAWDSNQGAWRNVHVWRVRPEFWNAEVDAVSRVQKGLGESPPWTPVDETIDVLEYVKVRKDEHRWVAAVEAKSHNWWNSKTRLYHWDPDDGTRKQSWTVGKNWYKAKRAASVMLSK</sequence>
<dbReference type="RefSeq" id="WP_151109000.1">
    <property type="nucleotide sequence ID" value="NZ_WKJQ01000001.1"/>
</dbReference>
<dbReference type="Proteomes" id="UP000443423">
    <property type="component" value="Unassembled WGS sequence"/>
</dbReference>
<comment type="caution">
    <text evidence="1">The sequence shown here is derived from an EMBL/GenBank/DDBJ whole genome shotgun (WGS) entry which is preliminary data.</text>
</comment>
<reference evidence="1 2" key="1">
    <citation type="submission" date="2019-11" db="EMBL/GenBank/DDBJ databases">
        <title>Whole genome sequence of Haloferax sp. MBLA0078.</title>
        <authorList>
            <person name="Seo M.-J."/>
            <person name="Cho E.-S."/>
        </authorList>
    </citation>
    <scope>NUCLEOTIDE SEQUENCE [LARGE SCALE GENOMIC DNA]</scope>
    <source>
        <strain evidence="1 2">MBLA0078</strain>
    </source>
</reference>
<dbReference type="EMBL" id="WKJQ01000001">
    <property type="protein sequence ID" value="MRW95339.1"/>
    <property type="molecule type" value="Genomic_DNA"/>
</dbReference>
<dbReference type="AlphaFoldDB" id="A0A6A8G387"/>
<proteinExistence type="predicted"/>
<organism evidence="1 2">
    <name type="scientific">Haloferax marinum</name>
    <dbReference type="NCBI Taxonomy" id="2666143"/>
    <lineage>
        <taxon>Archaea</taxon>
        <taxon>Methanobacteriati</taxon>
        <taxon>Methanobacteriota</taxon>
        <taxon>Stenosarchaea group</taxon>
        <taxon>Halobacteria</taxon>
        <taxon>Halobacteriales</taxon>
        <taxon>Haloferacaceae</taxon>
        <taxon>Haloferax</taxon>
    </lineage>
</organism>
<keyword evidence="2" id="KW-1185">Reference proteome</keyword>
<dbReference type="OrthoDB" id="350455at2157"/>
<name>A0A6A8G387_9EURY</name>
<protein>
    <submittedName>
        <fullName evidence="1">Uncharacterized protein</fullName>
    </submittedName>
</protein>
<evidence type="ECO:0000313" key="2">
    <source>
        <dbReference type="Proteomes" id="UP000443423"/>
    </source>
</evidence>
<accession>A0A6A8G387</accession>